<dbReference type="Gene3D" id="3.30.730.10">
    <property type="entry name" value="AP2/ERF domain"/>
    <property type="match status" value="1"/>
</dbReference>
<feature type="compositionally biased region" description="Basic and acidic residues" evidence="8">
    <location>
        <begin position="30"/>
        <end position="43"/>
    </location>
</feature>
<dbReference type="Pfam" id="PF00847">
    <property type="entry name" value="AP2"/>
    <property type="match status" value="1"/>
</dbReference>
<dbReference type="CDD" id="cd00018">
    <property type="entry name" value="AP2"/>
    <property type="match status" value="1"/>
</dbReference>
<keyword evidence="6" id="KW-0539">Nucleus</keyword>
<dbReference type="PANTHER" id="PTHR31985:SF273">
    <property type="entry name" value="ETHYLENE-RESPONSIVE TRANSCRIPTION FACTOR ERF017"/>
    <property type="match status" value="1"/>
</dbReference>
<accession>A0A4D6QFW5</accession>
<reference evidence="10" key="1">
    <citation type="submission" date="2018-09" db="EMBL/GenBank/DDBJ databases">
        <title>Transcriptome sequencing and physiological analysis of Pohlia nutans under salt stress reveal the important roles of ROS-scavenging system.</title>
        <authorList>
            <person name="Zhang W."/>
            <person name="Liu S."/>
            <person name="Li C."/>
            <person name="Zhang P."/>
            <person name="Zhang P."/>
        </authorList>
    </citation>
    <scope>NUCLEOTIDE SEQUENCE</scope>
    <source>
        <strain evidence="10">Antarctic Moss No.L</strain>
    </source>
</reference>
<feature type="compositionally biased region" description="Low complexity" evidence="8">
    <location>
        <begin position="128"/>
        <end position="154"/>
    </location>
</feature>
<evidence type="ECO:0000256" key="5">
    <source>
        <dbReference type="ARBA" id="ARBA00023163"/>
    </source>
</evidence>
<proteinExistence type="evidence at transcript level"/>
<dbReference type="SMART" id="SM00380">
    <property type="entry name" value="AP2"/>
    <property type="match status" value="1"/>
</dbReference>
<evidence type="ECO:0000256" key="2">
    <source>
        <dbReference type="ARBA" id="ARBA00023015"/>
    </source>
</evidence>
<dbReference type="EMBL" id="MH925252">
    <property type="protein sequence ID" value="QCF46602.1"/>
    <property type="molecule type" value="mRNA"/>
</dbReference>
<gene>
    <name evidence="10" type="primary">ERF022</name>
</gene>
<dbReference type="InterPro" id="IPR001471">
    <property type="entry name" value="AP2/ERF_dom"/>
</dbReference>
<dbReference type="AlphaFoldDB" id="A0A4D6QFW5"/>
<keyword evidence="2" id="KW-0805">Transcription regulation</keyword>
<comment type="similarity">
    <text evidence="7">Belongs to the AP2/ERF transcription factor family. ERF subfamily.</text>
</comment>
<sequence>MVDKQRLHTSSPSRRRGSKFLKSSRKKKKQKEEAGSSAEKESEIVPSKTSFKGVRKRAWGKWVSEIREPNKRSRIWLGSFPTAEMAARAYDAAVVCLRGSNATLNFPNSPPSSLPLCGSPRQIQAAAAAAAAAAAPDPDEASNPASDPASSQPDEGSNPTRPFSIPELGIVKREAFDSQPNEGSNPAKPFSIELGHEEGTVKREIMEEEDNHLQGLLMDGILNLPLSPDFIPVAAIEPAAAASEFWELDNLWGFAR</sequence>
<keyword evidence="5" id="KW-0804">Transcription</keyword>
<dbReference type="GO" id="GO:0003700">
    <property type="term" value="F:DNA-binding transcription factor activity"/>
    <property type="evidence" value="ECO:0007669"/>
    <property type="project" value="InterPro"/>
</dbReference>
<dbReference type="GO" id="GO:0003677">
    <property type="term" value="F:DNA binding"/>
    <property type="evidence" value="ECO:0007669"/>
    <property type="project" value="UniProtKB-KW"/>
</dbReference>
<evidence type="ECO:0000259" key="9">
    <source>
        <dbReference type="PROSITE" id="PS51032"/>
    </source>
</evidence>
<evidence type="ECO:0000313" key="10">
    <source>
        <dbReference type="EMBL" id="QCF46602.1"/>
    </source>
</evidence>
<feature type="domain" description="AP2/ERF" evidence="9">
    <location>
        <begin position="50"/>
        <end position="107"/>
    </location>
</feature>
<dbReference type="InterPro" id="IPR036955">
    <property type="entry name" value="AP2/ERF_dom_sf"/>
</dbReference>
<dbReference type="InterPro" id="IPR016177">
    <property type="entry name" value="DNA-bd_dom_sf"/>
</dbReference>
<protein>
    <submittedName>
        <fullName evidence="10">Ethylene-responsive transcription factor</fullName>
    </submittedName>
</protein>
<name>A0A4D6QFW5_9BRYO</name>
<keyword evidence="4" id="KW-0010">Activator</keyword>
<organism evidence="10">
    <name type="scientific">Pohlia nutans</name>
    <dbReference type="NCBI Taxonomy" id="140635"/>
    <lineage>
        <taxon>Eukaryota</taxon>
        <taxon>Viridiplantae</taxon>
        <taxon>Streptophyta</taxon>
        <taxon>Embryophyta</taxon>
        <taxon>Bryophyta</taxon>
        <taxon>Bryophytina</taxon>
        <taxon>Bryopsida</taxon>
        <taxon>Bryidae</taxon>
        <taxon>Bryanae</taxon>
        <taxon>Bryales</taxon>
        <taxon>Mniaceae</taxon>
        <taxon>Pohlia</taxon>
    </lineage>
</organism>
<feature type="region of interest" description="Disordered" evidence="8">
    <location>
        <begin position="128"/>
        <end position="164"/>
    </location>
</feature>
<dbReference type="SUPFAM" id="SSF54171">
    <property type="entry name" value="DNA-binding domain"/>
    <property type="match status" value="1"/>
</dbReference>
<keyword evidence="3" id="KW-0238">DNA-binding</keyword>
<feature type="region of interest" description="Disordered" evidence="8">
    <location>
        <begin position="1"/>
        <end position="58"/>
    </location>
</feature>
<evidence type="ECO:0000256" key="7">
    <source>
        <dbReference type="ARBA" id="ARBA00024343"/>
    </source>
</evidence>
<evidence type="ECO:0000256" key="3">
    <source>
        <dbReference type="ARBA" id="ARBA00023125"/>
    </source>
</evidence>
<evidence type="ECO:0000256" key="4">
    <source>
        <dbReference type="ARBA" id="ARBA00023159"/>
    </source>
</evidence>
<evidence type="ECO:0000256" key="1">
    <source>
        <dbReference type="ARBA" id="ARBA00004123"/>
    </source>
</evidence>
<dbReference type="PRINTS" id="PR00367">
    <property type="entry name" value="ETHRSPELEMNT"/>
</dbReference>
<dbReference type="InterPro" id="IPR051032">
    <property type="entry name" value="AP2/ERF_TF_ERF_subfamily"/>
</dbReference>
<feature type="compositionally biased region" description="Basic residues" evidence="8">
    <location>
        <begin position="13"/>
        <end position="29"/>
    </location>
</feature>
<dbReference type="FunFam" id="3.30.730.10:FF:000001">
    <property type="entry name" value="Ethylene-responsive transcription factor 2"/>
    <property type="match status" value="1"/>
</dbReference>
<evidence type="ECO:0000256" key="6">
    <source>
        <dbReference type="ARBA" id="ARBA00023242"/>
    </source>
</evidence>
<evidence type="ECO:0000256" key="8">
    <source>
        <dbReference type="SAM" id="MobiDB-lite"/>
    </source>
</evidence>
<dbReference type="PROSITE" id="PS51032">
    <property type="entry name" value="AP2_ERF"/>
    <property type="match status" value="1"/>
</dbReference>
<comment type="subcellular location">
    <subcellularLocation>
        <location evidence="1">Nucleus</location>
    </subcellularLocation>
</comment>
<dbReference type="PANTHER" id="PTHR31985">
    <property type="entry name" value="ETHYLENE-RESPONSIVE TRANSCRIPTION FACTOR ERF042-RELATED"/>
    <property type="match status" value="1"/>
</dbReference>
<dbReference type="GO" id="GO:0005634">
    <property type="term" value="C:nucleus"/>
    <property type="evidence" value="ECO:0007669"/>
    <property type="project" value="UniProtKB-SubCell"/>
</dbReference>